<feature type="transmembrane region" description="Helical" evidence="8">
    <location>
        <begin position="288"/>
        <end position="308"/>
    </location>
</feature>
<keyword evidence="2" id="KW-0813">Transport</keyword>
<feature type="transmembrane region" description="Helical" evidence="8">
    <location>
        <begin position="152"/>
        <end position="172"/>
    </location>
</feature>
<feature type="transmembrane region" description="Helical" evidence="8">
    <location>
        <begin position="356"/>
        <end position="376"/>
    </location>
</feature>
<feature type="transmembrane region" description="Helical" evidence="8">
    <location>
        <begin position="234"/>
        <end position="255"/>
    </location>
</feature>
<dbReference type="NCBIfam" id="NF037955">
    <property type="entry name" value="mfs"/>
    <property type="match status" value="1"/>
</dbReference>
<feature type="transmembrane region" description="Helical" evidence="8">
    <location>
        <begin position="38"/>
        <end position="58"/>
    </location>
</feature>
<evidence type="ECO:0000256" key="6">
    <source>
        <dbReference type="ARBA" id="ARBA00022989"/>
    </source>
</evidence>
<dbReference type="AlphaFoldDB" id="A0A0J8JKU9"/>
<dbReference type="GO" id="GO:0030395">
    <property type="term" value="F:lactose binding"/>
    <property type="evidence" value="ECO:0007669"/>
    <property type="project" value="TreeGrafter"/>
</dbReference>
<evidence type="ECO:0000256" key="1">
    <source>
        <dbReference type="ARBA" id="ARBA00004429"/>
    </source>
</evidence>
<dbReference type="PANTHER" id="PTHR23522">
    <property type="entry name" value="BLL5896 PROTEIN"/>
    <property type="match status" value="1"/>
</dbReference>
<organism evidence="10 11">
    <name type="scientific">Catenovulum maritimum</name>
    <dbReference type="NCBI Taxonomy" id="1513271"/>
    <lineage>
        <taxon>Bacteria</taxon>
        <taxon>Pseudomonadati</taxon>
        <taxon>Pseudomonadota</taxon>
        <taxon>Gammaproteobacteria</taxon>
        <taxon>Alteromonadales</taxon>
        <taxon>Alteromonadaceae</taxon>
        <taxon>Catenovulum</taxon>
    </lineage>
</organism>
<evidence type="ECO:0000256" key="7">
    <source>
        <dbReference type="ARBA" id="ARBA00023136"/>
    </source>
</evidence>
<dbReference type="Proteomes" id="UP000037600">
    <property type="component" value="Unassembled WGS sequence"/>
</dbReference>
<feature type="domain" description="Major facilitator superfamily (MFS) profile" evidence="9">
    <location>
        <begin position="201"/>
        <end position="384"/>
    </location>
</feature>
<protein>
    <recommendedName>
        <fullName evidence="9">Major facilitator superfamily (MFS) profile domain-containing protein</fullName>
    </recommendedName>
</protein>
<reference evidence="10 11" key="1">
    <citation type="submission" date="2015-04" db="EMBL/GenBank/DDBJ databases">
        <title>Draft Genome Sequence of the Novel Agar-Digesting Marine Bacterium Q1.</title>
        <authorList>
            <person name="Li Y."/>
            <person name="Li D."/>
            <person name="Chen G."/>
            <person name="Du Z."/>
        </authorList>
    </citation>
    <scope>NUCLEOTIDE SEQUENCE [LARGE SCALE GENOMIC DNA]</scope>
    <source>
        <strain evidence="10 11">Q1</strain>
    </source>
</reference>
<dbReference type="PANTHER" id="PTHR23522:SF10">
    <property type="entry name" value="3-PHENYLPROPIONIC ACID TRANSPORTER-RELATED"/>
    <property type="match status" value="1"/>
</dbReference>
<comment type="subcellular location">
    <subcellularLocation>
        <location evidence="1">Cell inner membrane</location>
        <topology evidence="1">Multi-pass membrane protein</topology>
    </subcellularLocation>
</comment>
<evidence type="ECO:0000256" key="8">
    <source>
        <dbReference type="SAM" id="Phobius"/>
    </source>
</evidence>
<dbReference type="Gene3D" id="1.20.1250.20">
    <property type="entry name" value="MFS general substrate transporter like domains"/>
    <property type="match status" value="2"/>
</dbReference>
<evidence type="ECO:0000313" key="10">
    <source>
        <dbReference type="EMBL" id="KMT65141.1"/>
    </source>
</evidence>
<keyword evidence="4" id="KW-0997">Cell inner membrane</keyword>
<comment type="caution">
    <text evidence="10">The sequence shown here is derived from an EMBL/GenBank/DDBJ whole genome shotgun (WGS) entry which is preliminary data.</text>
</comment>
<keyword evidence="6 8" id="KW-1133">Transmembrane helix</keyword>
<name>A0A0J8JKU9_9ALTE</name>
<sequence length="384" mass="42351">MNSDKTRLSQVYFAYFAILGVVSHYLGLYLHHLNLEPSMIGLVLAVMTIGRIAGPMVWANLPGLQSSPSCSIQSSCFLALISFSILLFSHEPSVLMLALGGFAFFWSAALPQLESVAQSCLKGNASAYSMVRIWGSISFICLVIIAGWFFEIYGIVFSVEMFTIGLLTLLFISSFRLPEADLEASDDQVYTGTLAKLKQANVMAFMFASFLLQLSFATYYGFFSIYLTELGYTGYQIGIMISVGVIAEIGIFLIAGRILNRYSLKALFLFCLLITSFRWFGISLWGENIALLFLLQIIHAFSYGLFHVAAQKFIHVEFKGKGQAKGQALYMSLSFGIGGALGSVVSGYSWEFVGQQTFALSALLALVAALLILMFYKTIRVQDK</sequence>
<dbReference type="STRING" id="1513271.XM47_10405"/>
<feature type="transmembrane region" description="Helical" evidence="8">
    <location>
        <begin position="12"/>
        <end position="32"/>
    </location>
</feature>
<keyword evidence="11" id="KW-1185">Reference proteome</keyword>
<feature type="transmembrane region" description="Helical" evidence="8">
    <location>
        <begin position="125"/>
        <end position="146"/>
    </location>
</feature>
<keyword evidence="7 8" id="KW-0472">Membrane</keyword>
<dbReference type="Pfam" id="PF12832">
    <property type="entry name" value="MFS_1_like"/>
    <property type="match status" value="1"/>
</dbReference>
<evidence type="ECO:0000313" key="11">
    <source>
        <dbReference type="Proteomes" id="UP000037600"/>
    </source>
</evidence>
<dbReference type="SUPFAM" id="SSF103473">
    <property type="entry name" value="MFS general substrate transporter"/>
    <property type="match status" value="1"/>
</dbReference>
<dbReference type="InterPro" id="IPR036259">
    <property type="entry name" value="MFS_trans_sf"/>
</dbReference>
<gene>
    <name evidence="10" type="ORF">XM47_10405</name>
</gene>
<evidence type="ECO:0000256" key="4">
    <source>
        <dbReference type="ARBA" id="ARBA00022519"/>
    </source>
</evidence>
<feature type="transmembrane region" description="Helical" evidence="8">
    <location>
        <begin position="202"/>
        <end position="222"/>
    </location>
</feature>
<evidence type="ECO:0000256" key="5">
    <source>
        <dbReference type="ARBA" id="ARBA00022692"/>
    </source>
</evidence>
<dbReference type="GO" id="GO:0005886">
    <property type="term" value="C:plasma membrane"/>
    <property type="evidence" value="ECO:0007669"/>
    <property type="project" value="UniProtKB-SubCell"/>
</dbReference>
<evidence type="ECO:0000256" key="3">
    <source>
        <dbReference type="ARBA" id="ARBA00022475"/>
    </source>
</evidence>
<dbReference type="PROSITE" id="PS50850">
    <property type="entry name" value="MFS"/>
    <property type="match status" value="1"/>
</dbReference>
<keyword evidence="5 8" id="KW-0812">Transmembrane</keyword>
<keyword evidence="3" id="KW-1003">Cell membrane</keyword>
<dbReference type="InterPro" id="IPR024989">
    <property type="entry name" value="MFS_assoc_dom"/>
</dbReference>
<proteinExistence type="predicted"/>
<feature type="transmembrane region" description="Helical" evidence="8">
    <location>
        <begin position="70"/>
        <end position="88"/>
    </location>
</feature>
<dbReference type="EMBL" id="LAZL01000015">
    <property type="protein sequence ID" value="KMT65141.1"/>
    <property type="molecule type" value="Genomic_DNA"/>
</dbReference>
<dbReference type="InterPro" id="IPR026032">
    <property type="entry name" value="HcaT-like"/>
</dbReference>
<feature type="transmembrane region" description="Helical" evidence="8">
    <location>
        <begin position="262"/>
        <end position="282"/>
    </location>
</feature>
<evidence type="ECO:0000259" key="9">
    <source>
        <dbReference type="PROSITE" id="PS50850"/>
    </source>
</evidence>
<feature type="transmembrane region" description="Helical" evidence="8">
    <location>
        <begin position="329"/>
        <end position="350"/>
    </location>
</feature>
<accession>A0A0J8JKU9</accession>
<dbReference type="GO" id="GO:0015528">
    <property type="term" value="F:lactose:proton symporter activity"/>
    <property type="evidence" value="ECO:0007669"/>
    <property type="project" value="TreeGrafter"/>
</dbReference>
<evidence type="ECO:0000256" key="2">
    <source>
        <dbReference type="ARBA" id="ARBA00022448"/>
    </source>
</evidence>
<dbReference type="InterPro" id="IPR020846">
    <property type="entry name" value="MFS_dom"/>
</dbReference>
<feature type="transmembrane region" description="Helical" evidence="8">
    <location>
        <begin position="94"/>
        <end position="113"/>
    </location>
</feature>
<dbReference type="PIRSF" id="PIRSF004925">
    <property type="entry name" value="HcaT"/>
    <property type="match status" value="1"/>
</dbReference>